<gene>
    <name evidence="1" type="ordered locus">PMN2A_0564</name>
</gene>
<dbReference type="KEGG" id="pmn:PMN2A_0564"/>
<accession>Q46KC3</accession>
<reference evidence="1 2" key="1">
    <citation type="journal article" date="2007" name="PLoS Genet.">
        <title>Patterns and implications of gene gain and loss in the evolution of Prochlorococcus.</title>
        <authorList>
            <person name="Kettler G.C."/>
            <person name="Martiny A.C."/>
            <person name="Huang K."/>
            <person name="Zucker J."/>
            <person name="Coleman M.L."/>
            <person name="Rodrigue S."/>
            <person name="Chen F."/>
            <person name="Lapidus A."/>
            <person name="Ferriera S."/>
            <person name="Johnson J."/>
            <person name="Steglich C."/>
            <person name="Church G.M."/>
            <person name="Richardson P."/>
            <person name="Chisholm S.W."/>
        </authorList>
    </citation>
    <scope>NUCLEOTIDE SEQUENCE [LARGE SCALE GENOMIC DNA]</scope>
    <source>
        <strain evidence="1 2">NATL2A</strain>
    </source>
</reference>
<keyword evidence="2" id="KW-1185">Reference proteome</keyword>
<sequence>MCKAVENNHVVFMNTLIVSTFTCPFESFEKFVADFHQEEGHKYVIEYELIKVNDGKSHLILQVIDHDGFADATSTPEMKEWDKANGYEDTVYSLELID</sequence>
<dbReference type="Proteomes" id="UP000002535">
    <property type="component" value="Chromosome"/>
</dbReference>
<dbReference type="PhylomeDB" id="Q46KC3"/>
<organism evidence="1 2">
    <name type="scientific">Prochlorococcus marinus (strain NATL2A)</name>
    <dbReference type="NCBI Taxonomy" id="59920"/>
    <lineage>
        <taxon>Bacteria</taxon>
        <taxon>Bacillati</taxon>
        <taxon>Cyanobacteriota</taxon>
        <taxon>Cyanophyceae</taxon>
        <taxon>Synechococcales</taxon>
        <taxon>Prochlorococcaceae</taxon>
        <taxon>Prochlorococcus</taxon>
    </lineage>
</organism>
<dbReference type="EMBL" id="CP000095">
    <property type="protein sequence ID" value="AAZ58055.1"/>
    <property type="molecule type" value="Genomic_DNA"/>
</dbReference>
<name>Q46KC3_PROMT</name>
<protein>
    <submittedName>
        <fullName evidence="1">Uncharacterized protein</fullName>
    </submittedName>
</protein>
<dbReference type="HOGENOM" id="CLU_164026_0_0_3"/>
<evidence type="ECO:0000313" key="1">
    <source>
        <dbReference type="EMBL" id="AAZ58055.1"/>
    </source>
</evidence>
<proteinExistence type="predicted"/>
<dbReference type="STRING" id="59920.PMN2A_0564"/>
<dbReference type="AlphaFoldDB" id="Q46KC3"/>
<evidence type="ECO:0000313" key="2">
    <source>
        <dbReference type="Proteomes" id="UP000002535"/>
    </source>
</evidence>